<sequence length="130" mass="13857">MKAAAFFLAFLLVLVQPAAAQSIFDALGGTGDPARDAASAEYDQWKRSIARQIRDHSSGLWLGRGTVVVHFCVDSAGRVADVNVVKAVNNAQALLALSTISSLKLSPPPTSARAAAEGKCHHFSQSFYYH</sequence>
<evidence type="ECO:0000256" key="1">
    <source>
        <dbReference type="SAM" id="SignalP"/>
    </source>
</evidence>
<dbReference type="Proteomes" id="UP000245137">
    <property type="component" value="Unassembled WGS sequence"/>
</dbReference>
<dbReference type="Gene3D" id="3.30.1150.10">
    <property type="match status" value="1"/>
</dbReference>
<name>A0A2U1SLJ1_METSR</name>
<gene>
    <name evidence="2" type="ORF">C5689_17920</name>
</gene>
<accession>A0A2U1SLJ1</accession>
<dbReference type="AlphaFoldDB" id="A0A2U1SLJ1"/>
<dbReference type="OrthoDB" id="9913434at2"/>
<feature type="chain" id="PRO_5015464263" description="Energy transducer TonB" evidence="1">
    <location>
        <begin position="21"/>
        <end position="130"/>
    </location>
</feature>
<keyword evidence="3" id="KW-1185">Reference proteome</keyword>
<reference evidence="2 3" key="1">
    <citation type="journal article" date="2018" name="Appl. Microbiol. Biotechnol.">
        <title>Co-cultivation of the strictly anaerobic methanogen Methanosarcina barkeri with aerobic methanotrophs in an oxygen-limited membrane bioreactor.</title>
        <authorList>
            <person name="In 't Zandt M.H."/>
            <person name="van den Bosch T.J.M."/>
            <person name="Rijkers R."/>
            <person name="van Kessel M.A.H.J."/>
            <person name="Jetten M.S.M."/>
            <person name="Welte C.U."/>
        </authorList>
    </citation>
    <scope>NUCLEOTIDE SEQUENCE [LARGE SCALE GENOMIC DNA]</scope>
    <source>
        <strain evidence="2 3">DSM 17706</strain>
    </source>
</reference>
<evidence type="ECO:0000313" key="3">
    <source>
        <dbReference type="Proteomes" id="UP000245137"/>
    </source>
</evidence>
<protein>
    <recommendedName>
        <fullName evidence="4">Energy transducer TonB</fullName>
    </recommendedName>
</protein>
<dbReference type="EMBL" id="PUIV01000050">
    <property type="protein sequence ID" value="PWB92484.1"/>
    <property type="molecule type" value="Genomic_DNA"/>
</dbReference>
<organism evidence="2 3">
    <name type="scientific">Methylosinus sporium</name>
    <dbReference type="NCBI Taxonomy" id="428"/>
    <lineage>
        <taxon>Bacteria</taxon>
        <taxon>Pseudomonadati</taxon>
        <taxon>Pseudomonadota</taxon>
        <taxon>Alphaproteobacteria</taxon>
        <taxon>Hyphomicrobiales</taxon>
        <taxon>Methylocystaceae</taxon>
        <taxon>Methylosinus</taxon>
    </lineage>
</organism>
<comment type="caution">
    <text evidence="2">The sequence shown here is derived from an EMBL/GenBank/DDBJ whole genome shotgun (WGS) entry which is preliminary data.</text>
</comment>
<proteinExistence type="predicted"/>
<evidence type="ECO:0008006" key="4">
    <source>
        <dbReference type="Google" id="ProtNLM"/>
    </source>
</evidence>
<evidence type="ECO:0000313" key="2">
    <source>
        <dbReference type="EMBL" id="PWB92484.1"/>
    </source>
</evidence>
<dbReference type="RefSeq" id="WP_108918603.1">
    <property type="nucleotide sequence ID" value="NZ_BGJY01000046.1"/>
</dbReference>
<dbReference type="SUPFAM" id="SSF74653">
    <property type="entry name" value="TolA/TonB C-terminal domain"/>
    <property type="match status" value="1"/>
</dbReference>
<keyword evidence="1" id="KW-0732">Signal</keyword>
<feature type="signal peptide" evidence="1">
    <location>
        <begin position="1"/>
        <end position="20"/>
    </location>
</feature>